<keyword evidence="2" id="KW-1185">Reference proteome</keyword>
<protein>
    <submittedName>
        <fullName evidence="1">Uncharacterized protein</fullName>
    </submittedName>
</protein>
<dbReference type="EMBL" id="ML208388">
    <property type="protein sequence ID" value="TFK67015.1"/>
    <property type="molecule type" value="Genomic_DNA"/>
</dbReference>
<evidence type="ECO:0000313" key="1">
    <source>
        <dbReference type="EMBL" id="TFK67015.1"/>
    </source>
</evidence>
<name>A0ACD3AML5_9AGAR</name>
<proteinExistence type="predicted"/>
<organism evidence="1 2">
    <name type="scientific">Pluteus cervinus</name>
    <dbReference type="NCBI Taxonomy" id="181527"/>
    <lineage>
        <taxon>Eukaryota</taxon>
        <taxon>Fungi</taxon>
        <taxon>Dikarya</taxon>
        <taxon>Basidiomycota</taxon>
        <taxon>Agaricomycotina</taxon>
        <taxon>Agaricomycetes</taxon>
        <taxon>Agaricomycetidae</taxon>
        <taxon>Agaricales</taxon>
        <taxon>Pluteineae</taxon>
        <taxon>Pluteaceae</taxon>
        <taxon>Pluteus</taxon>
    </lineage>
</organism>
<accession>A0ACD3AML5</accession>
<sequence length="103" mass="11966">MPFDAFSTDTFSLIVDSKCAEIDKAIRQLYGQIQELKARRNSLAAISQLPPELLLRIFSFVQAQLFKDDLKRYYRWTAITHVSQQWRDVAIGQRSLWSGIIQC</sequence>
<dbReference type="Proteomes" id="UP000308600">
    <property type="component" value="Unassembled WGS sequence"/>
</dbReference>
<evidence type="ECO:0000313" key="2">
    <source>
        <dbReference type="Proteomes" id="UP000308600"/>
    </source>
</evidence>
<reference evidence="1 2" key="1">
    <citation type="journal article" date="2019" name="Nat. Ecol. Evol.">
        <title>Megaphylogeny resolves global patterns of mushroom evolution.</title>
        <authorList>
            <person name="Varga T."/>
            <person name="Krizsan K."/>
            <person name="Foldi C."/>
            <person name="Dima B."/>
            <person name="Sanchez-Garcia M."/>
            <person name="Sanchez-Ramirez S."/>
            <person name="Szollosi G.J."/>
            <person name="Szarkandi J.G."/>
            <person name="Papp V."/>
            <person name="Albert L."/>
            <person name="Andreopoulos W."/>
            <person name="Angelini C."/>
            <person name="Antonin V."/>
            <person name="Barry K.W."/>
            <person name="Bougher N.L."/>
            <person name="Buchanan P."/>
            <person name="Buyck B."/>
            <person name="Bense V."/>
            <person name="Catcheside P."/>
            <person name="Chovatia M."/>
            <person name="Cooper J."/>
            <person name="Damon W."/>
            <person name="Desjardin D."/>
            <person name="Finy P."/>
            <person name="Geml J."/>
            <person name="Haridas S."/>
            <person name="Hughes K."/>
            <person name="Justo A."/>
            <person name="Karasinski D."/>
            <person name="Kautmanova I."/>
            <person name="Kiss B."/>
            <person name="Kocsube S."/>
            <person name="Kotiranta H."/>
            <person name="LaButti K.M."/>
            <person name="Lechner B.E."/>
            <person name="Liimatainen K."/>
            <person name="Lipzen A."/>
            <person name="Lukacs Z."/>
            <person name="Mihaltcheva S."/>
            <person name="Morgado L.N."/>
            <person name="Niskanen T."/>
            <person name="Noordeloos M.E."/>
            <person name="Ohm R.A."/>
            <person name="Ortiz-Santana B."/>
            <person name="Ovrebo C."/>
            <person name="Racz N."/>
            <person name="Riley R."/>
            <person name="Savchenko A."/>
            <person name="Shiryaev A."/>
            <person name="Soop K."/>
            <person name="Spirin V."/>
            <person name="Szebenyi C."/>
            <person name="Tomsovsky M."/>
            <person name="Tulloss R.E."/>
            <person name="Uehling J."/>
            <person name="Grigoriev I.V."/>
            <person name="Vagvolgyi C."/>
            <person name="Papp T."/>
            <person name="Martin F.M."/>
            <person name="Miettinen O."/>
            <person name="Hibbett D.S."/>
            <person name="Nagy L.G."/>
        </authorList>
    </citation>
    <scope>NUCLEOTIDE SEQUENCE [LARGE SCALE GENOMIC DNA]</scope>
    <source>
        <strain evidence="1 2">NL-1719</strain>
    </source>
</reference>
<feature type="non-terminal residue" evidence="1">
    <location>
        <position position="103"/>
    </location>
</feature>
<gene>
    <name evidence="1" type="ORF">BDN72DRAFT_771317</name>
</gene>